<organism evidence="1 2">
    <name type="scientific">Cyclobacterium qasimii M12-11B</name>
    <dbReference type="NCBI Taxonomy" id="641524"/>
    <lineage>
        <taxon>Bacteria</taxon>
        <taxon>Pseudomonadati</taxon>
        <taxon>Bacteroidota</taxon>
        <taxon>Cytophagia</taxon>
        <taxon>Cytophagales</taxon>
        <taxon>Cyclobacteriaceae</taxon>
        <taxon>Cyclobacterium</taxon>
    </lineage>
</organism>
<sequence>MRVCLFFIGICVLMLSCEEKGFEFKGQVFIVTQGGQNIPLGLISIGLMDYDLMNQEIQGSLSSFETDISNFENSIEDLKSKIESEYILKNSLWDDVLLEAKNISVSSFARKGSDYALIDAKPRYNQFQYFVKLDEESRDQLLEVNGVENLKNRYKLNSLVDYDLQRKNIIDLHSVYNQLNKELDDFKEGYSVLPPLEPKYLKTKTNSQGDFQLKLTKGKYFIFASGSRLVGSEKEKYMWAQTIEIDNDINDFFFSNDNLVSIANIRSLK</sequence>
<reference evidence="1 2" key="1">
    <citation type="journal article" date="2013" name="Genome Announc.">
        <title>Draft Genome Sequence of Cyclobacterium qasimii Strain M12-11BT, Isolated from Arctic Marine Sediment.</title>
        <authorList>
            <person name="Shivaji S."/>
            <person name="Ara S."/>
            <person name="Singh A."/>
            <person name="Kumar Pinnaka A."/>
        </authorList>
    </citation>
    <scope>NUCLEOTIDE SEQUENCE [LARGE SCALE GENOMIC DNA]</scope>
    <source>
        <strain evidence="1 2">M12-11B</strain>
    </source>
</reference>
<comment type="caution">
    <text evidence="1">The sequence shown here is derived from an EMBL/GenBank/DDBJ whole genome shotgun (WGS) entry which is preliminary data.</text>
</comment>
<dbReference type="PROSITE" id="PS51257">
    <property type="entry name" value="PROKAR_LIPOPROTEIN"/>
    <property type="match status" value="1"/>
</dbReference>
<evidence type="ECO:0000313" key="1">
    <source>
        <dbReference type="EMBL" id="EPR69189.1"/>
    </source>
</evidence>
<proteinExistence type="predicted"/>
<dbReference type="AlphaFoldDB" id="S7WR47"/>
<evidence type="ECO:0000313" key="2">
    <source>
        <dbReference type="Proteomes" id="UP000014974"/>
    </source>
</evidence>
<accession>S7WR47</accession>
<gene>
    <name evidence="1" type="ORF">ADICYQ_1689</name>
</gene>
<dbReference type="EMBL" id="ATNM01000071">
    <property type="protein sequence ID" value="EPR69189.1"/>
    <property type="molecule type" value="Genomic_DNA"/>
</dbReference>
<name>S7WR47_9BACT</name>
<dbReference type="Proteomes" id="UP000014974">
    <property type="component" value="Unassembled WGS sequence"/>
</dbReference>
<protein>
    <submittedName>
        <fullName evidence="1">Uncharacterized protein</fullName>
    </submittedName>
</protein>
<dbReference type="RefSeq" id="WP_020890538.1">
    <property type="nucleotide sequence ID" value="NZ_ATNM01000071.1"/>
</dbReference>